<comment type="caution">
    <text evidence="3">The sequence shown here is derived from an EMBL/GenBank/DDBJ whole genome shotgun (WGS) entry which is preliminary data.</text>
</comment>
<comment type="similarity">
    <text evidence="1">Belongs to the short-chain dehydrogenases/reductases (SDR) family.</text>
</comment>
<gene>
    <name evidence="3" type="ORF">ZIOFF_049665</name>
</gene>
<sequence length="536" mass="54718">MENKRLEGKVAVITGGASGIGEAAVKLFVSHGARVIVADVQDEKGEALCASLGAASYVHCDVRLEADVKRAVDTAISLHGRLDVMFNNAGISDPAGSSILDEGDLTAAFERVMGVNVLGALLGTKHAARAMTATPGGGGSIITTASVASVMGGLAPPVYTCSKHALLGLTRAAATELGKHGVRVNCVSPALVATPQAVSHTQASLEELEAMGEAISTLKGVKLKAEDIAEAALFLASDESRFVSGHNLMLDSSHYVFEGDPRERSEDDPLFVASDSTIQRLEGKVAVITGGASGIGEAAVKLFVSHGARVIVADVQDEKGEALCASLGVAASYVHCDVRLEADVKRAVDTAISLHGRLDVMFNNAGISDPAGSSILGEGDLTAAFERVMGVNVLGALLGTKHAARAMTATPGGGGSIITTASVASVMGGLAPPVYTCSKHALLGLTRAAATELGKHGVRVNCVSPALVATPQAVSHTQASLEELEAMGEAISTLKGVKLKAEDIAEAALFLASDESRFVSGHNLMVDGASTATKIF</sequence>
<dbReference type="PRINTS" id="PR00080">
    <property type="entry name" value="SDRFAMILY"/>
</dbReference>
<evidence type="ECO:0000313" key="4">
    <source>
        <dbReference type="Proteomes" id="UP000734854"/>
    </source>
</evidence>
<evidence type="ECO:0000256" key="1">
    <source>
        <dbReference type="ARBA" id="ARBA00006484"/>
    </source>
</evidence>
<dbReference type="FunFam" id="3.40.50.720:FF:000084">
    <property type="entry name" value="Short-chain dehydrogenase reductase"/>
    <property type="match status" value="2"/>
</dbReference>
<keyword evidence="4" id="KW-1185">Reference proteome</keyword>
<protein>
    <submittedName>
        <fullName evidence="3">Uncharacterized protein</fullName>
    </submittedName>
</protein>
<name>A0A8J5FHM2_ZINOF</name>
<proteinExistence type="inferred from homology"/>
<dbReference type="Proteomes" id="UP000734854">
    <property type="component" value="Unassembled WGS sequence"/>
</dbReference>
<organism evidence="3 4">
    <name type="scientific">Zingiber officinale</name>
    <name type="common">Ginger</name>
    <name type="synonym">Amomum zingiber</name>
    <dbReference type="NCBI Taxonomy" id="94328"/>
    <lineage>
        <taxon>Eukaryota</taxon>
        <taxon>Viridiplantae</taxon>
        <taxon>Streptophyta</taxon>
        <taxon>Embryophyta</taxon>
        <taxon>Tracheophyta</taxon>
        <taxon>Spermatophyta</taxon>
        <taxon>Magnoliopsida</taxon>
        <taxon>Liliopsida</taxon>
        <taxon>Zingiberales</taxon>
        <taxon>Zingiberaceae</taxon>
        <taxon>Zingiber</taxon>
    </lineage>
</organism>
<dbReference type="Pfam" id="PF13561">
    <property type="entry name" value="adh_short_C2"/>
    <property type="match status" value="2"/>
</dbReference>
<evidence type="ECO:0000313" key="3">
    <source>
        <dbReference type="EMBL" id="KAG6488422.1"/>
    </source>
</evidence>
<dbReference type="AlphaFoldDB" id="A0A8J5FHM2"/>
<dbReference type="EMBL" id="JACMSC010000014">
    <property type="protein sequence ID" value="KAG6488422.1"/>
    <property type="molecule type" value="Genomic_DNA"/>
</dbReference>
<dbReference type="GO" id="GO:0016491">
    <property type="term" value="F:oxidoreductase activity"/>
    <property type="evidence" value="ECO:0007669"/>
    <property type="project" value="UniProtKB-KW"/>
</dbReference>
<dbReference type="InterPro" id="IPR036291">
    <property type="entry name" value="NAD(P)-bd_dom_sf"/>
</dbReference>
<dbReference type="SUPFAM" id="SSF51735">
    <property type="entry name" value="NAD(P)-binding Rossmann-fold domains"/>
    <property type="match status" value="2"/>
</dbReference>
<reference evidence="3 4" key="1">
    <citation type="submission" date="2020-08" db="EMBL/GenBank/DDBJ databases">
        <title>Plant Genome Project.</title>
        <authorList>
            <person name="Zhang R.-G."/>
        </authorList>
    </citation>
    <scope>NUCLEOTIDE SEQUENCE [LARGE SCALE GENOMIC DNA]</scope>
    <source>
        <tissue evidence="3">Rhizome</tissue>
    </source>
</reference>
<accession>A0A8J5FHM2</accession>
<dbReference type="PANTHER" id="PTHR43180:SF30">
    <property type="entry name" value="MOMILACTONE A SYNTHASE"/>
    <property type="match status" value="1"/>
</dbReference>
<dbReference type="PANTHER" id="PTHR43180">
    <property type="entry name" value="3-OXOACYL-(ACYL-CARRIER-PROTEIN) REDUCTASE (AFU_ORTHOLOGUE AFUA_6G11210)"/>
    <property type="match status" value="1"/>
</dbReference>
<dbReference type="PRINTS" id="PR00081">
    <property type="entry name" value="GDHRDH"/>
</dbReference>
<keyword evidence="2" id="KW-0560">Oxidoreductase</keyword>
<dbReference type="Gene3D" id="3.40.50.720">
    <property type="entry name" value="NAD(P)-binding Rossmann-like Domain"/>
    <property type="match status" value="2"/>
</dbReference>
<dbReference type="InterPro" id="IPR002347">
    <property type="entry name" value="SDR_fam"/>
</dbReference>
<evidence type="ECO:0000256" key="2">
    <source>
        <dbReference type="ARBA" id="ARBA00023002"/>
    </source>
</evidence>